<feature type="region of interest" description="Disordered" evidence="1">
    <location>
        <begin position="1"/>
        <end position="168"/>
    </location>
</feature>
<protein>
    <submittedName>
        <fullName evidence="2">Uncharacterized protein</fullName>
    </submittedName>
</protein>
<proteinExistence type="predicted"/>
<evidence type="ECO:0000313" key="3">
    <source>
        <dbReference type="Proteomes" id="UP001222325"/>
    </source>
</evidence>
<keyword evidence="3" id="KW-1185">Reference proteome</keyword>
<dbReference type="AlphaFoldDB" id="A0AAD6TPD7"/>
<dbReference type="Proteomes" id="UP001222325">
    <property type="component" value="Unassembled WGS sequence"/>
</dbReference>
<dbReference type="EMBL" id="JARJCN010000130">
    <property type="protein sequence ID" value="KAJ7070402.1"/>
    <property type="molecule type" value="Genomic_DNA"/>
</dbReference>
<name>A0AAD6TPD7_9AGAR</name>
<feature type="compositionally biased region" description="Polar residues" evidence="1">
    <location>
        <begin position="41"/>
        <end position="50"/>
    </location>
</feature>
<feature type="compositionally biased region" description="Low complexity" evidence="1">
    <location>
        <begin position="53"/>
        <end position="66"/>
    </location>
</feature>
<evidence type="ECO:0000256" key="1">
    <source>
        <dbReference type="SAM" id="MobiDB-lite"/>
    </source>
</evidence>
<reference evidence="2" key="1">
    <citation type="submission" date="2023-03" db="EMBL/GenBank/DDBJ databases">
        <title>Massive genome expansion in bonnet fungi (Mycena s.s.) driven by repeated elements and novel gene families across ecological guilds.</title>
        <authorList>
            <consortium name="Lawrence Berkeley National Laboratory"/>
            <person name="Harder C.B."/>
            <person name="Miyauchi S."/>
            <person name="Viragh M."/>
            <person name="Kuo A."/>
            <person name="Thoen E."/>
            <person name="Andreopoulos B."/>
            <person name="Lu D."/>
            <person name="Skrede I."/>
            <person name="Drula E."/>
            <person name="Henrissat B."/>
            <person name="Morin E."/>
            <person name="Kohler A."/>
            <person name="Barry K."/>
            <person name="LaButti K."/>
            <person name="Morin E."/>
            <person name="Salamov A."/>
            <person name="Lipzen A."/>
            <person name="Mereny Z."/>
            <person name="Hegedus B."/>
            <person name="Baldrian P."/>
            <person name="Stursova M."/>
            <person name="Weitz H."/>
            <person name="Taylor A."/>
            <person name="Grigoriev I.V."/>
            <person name="Nagy L.G."/>
            <person name="Martin F."/>
            <person name="Kauserud H."/>
        </authorList>
    </citation>
    <scope>NUCLEOTIDE SEQUENCE</scope>
    <source>
        <strain evidence="2">CBHHK173m</strain>
    </source>
</reference>
<gene>
    <name evidence="2" type="ORF">B0H15DRAFT_957710</name>
</gene>
<accession>A0AAD6TPD7</accession>
<sequence>MPTTMDTLLNGRRRTTHALPQSHPTHLIHSMSNLPHPAQPRSPSASTSSDCMPPSADAPGASSPASKFCACARRRSLPPPLRPRALLSLPRTEPLLHASPVAAPRPHERRPLRASDDERIDHALSKYPSVPSLTFPAPSRRASPRQTRLSLRGPAHPAFSPSSSKYSFDSLSLAL</sequence>
<feature type="compositionally biased region" description="Basic and acidic residues" evidence="1">
    <location>
        <begin position="105"/>
        <end position="124"/>
    </location>
</feature>
<comment type="caution">
    <text evidence="2">The sequence shown here is derived from an EMBL/GenBank/DDBJ whole genome shotgun (WGS) entry which is preliminary data.</text>
</comment>
<evidence type="ECO:0000313" key="2">
    <source>
        <dbReference type="EMBL" id="KAJ7070402.1"/>
    </source>
</evidence>
<organism evidence="2 3">
    <name type="scientific">Mycena belliarum</name>
    <dbReference type="NCBI Taxonomy" id="1033014"/>
    <lineage>
        <taxon>Eukaryota</taxon>
        <taxon>Fungi</taxon>
        <taxon>Dikarya</taxon>
        <taxon>Basidiomycota</taxon>
        <taxon>Agaricomycotina</taxon>
        <taxon>Agaricomycetes</taxon>
        <taxon>Agaricomycetidae</taxon>
        <taxon>Agaricales</taxon>
        <taxon>Marasmiineae</taxon>
        <taxon>Mycenaceae</taxon>
        <taxon>Mycena</taxon>
    </lineage>
</organism>